<keyword evidence="2" id="KW-1185">Reference proteome</keyword>
<dbReference type="EMBL" id="JAUDDW010000035">
    <property type="protein sequence ID" value="MDM8267077.1"/>
    <property type="molecule type" value="Genomic_DNA"/>
</dbReference>
<comment type="caution">
    <text evidence="1">The sequence shown here is derived from an EMBL/GenBank/DDBJ whole genome shotgun (WGS) entry which is preliminary data.</text>
</comment>
<sequence>MELQEFVEQGYKIYAQVPMVETQNINLDDMISGEDVGDCCEDTIDSWIDDGANAPRVSYDIIDPYGDLISGYDANLLSDADVREFIANL</sequence>
<evidence type="ECO:0000313" key="1">
    <source>
        <dbReference type="EMBL" id="MDM8267077.1"/>
    </source>
</evidence>
<name>A0ABT7V195_9LACO</name>
<proteinExistence type="predicted"/>
<reference evidence="2" key="1">
    <citation type="submission" date="2023-06" db="EMBL/GenBank/DDBJ databases">
        <title>Identification and characterization of horizontal gene transfer across gut microbiota members of farm animals based on homology search.</title>
        <authorList>
            <person name="Zeman M."/>
            <person name="Kubasova T."/>
            <person name="Jahodarova E."/>
            <person name="Nykrynova M."/>
            <person name="Rychlik I."/>
        </authorList>
    </citation>
    <scope>NUCLEOTIDE SEQUENCE [LARGE SCALE GENOMIC DNA]</scope>
    <source>
        <strain evidence="2">161_Gplus</strain>
    </source>
</reference>
<gene>
    <name evidence="1" type="ORF">QUW44_07955</name>
</gene>
<dbReference type="RefSeq" id="WP_289586470.1">
    <property type="nucleotide sequence ID" value="NZ_JAUDDW010000035.1"/>
</dbReference>
<accession>A0ABT7V195</accession>
<dbReference type="Proteomes" id="UP001529343">
    <property type="component" value="Unassembled WGS sequence"/>
</dbReference>
<organism evidence="1 2">
    <name type="scientific">Limosilactobacillus pontis</name>
    <dbReference type="NCBI Taxonomy" id="35787"/>
    <lineage>
        <taxon>Bacteria</taxon>
        <taxon>Bacillati</taxon>
        <taxon>Bacillota</taxon>
        <taxon>Bacilli</taxon>
        <taxon>Lactobacillales</taxon>
        <taxon>Lactobacillaceae</taxon>
        <taxon>Limosilactobacillus</taxon>
    </lineage>
</organism>
<protein>
    <submittedName>
        <fullName evidence="1">Uncharacterized protein</fullName>
    </submittedName>
</protein>
<evidence type="ECO:0000313" key="2">
    <source>
        <dbReference type="Proteomes" id="UP001529343"/>
    </source>
</evidence>